<dbReference type="NCBIfam" id="TIGR01782">
    <property type="entry name" value="TonB-Xanth-Caul"/>
    <property type="match status" value="1"/>
</dbReference>
<evidence type="ECO:0000313" key="7">
    <source>
        <dbReference type="Proteomes" id="UP000519023"/>
    </source>
</evidence>
<evidence type="ECO:0000259" key="5">
    <source>
        <dbReference type="Pfam" id="PF07715"/>
    </source>
</evidence>
<reference evidence="6 7" key="1">
    <citation type="submission" date="2020-04" db="EMBL/GenBank/DDBJ databases">
        <title>Sphingobium sp. AR-3-1 isolated from Arctic soil.</title>
        <authorList>
            <person name="Dahal R.H."/>
            <person name="Chaudhary D.K."/>
        </authorList>
    </citation>
    <scope>NUCLEOTIDE SEQUENCE [LARGE SCALE GENOMIC DNA]</scope>
    <source>
        <strain evidence="6 7">AR-3-1</strain>
    </source>
</reference>
<keyword evidence="6" id="KW-0675">Receptor</keyword>
<dbReference type="InterPro" id="IPR012910">
    <property type="entry name" value="Plug_dom"/>
</dbReference>
<proteinExistence type="predicted"/>
<evidence type="ECO:0000256" key="2">
    <source>
        <dbReference type="ARBA" id="ARBA00023136"/>
    </source>
</evidence>
<keyword evidence="7" id="KW-1185">Reference proteome</keyword>
<dbReference type="PANTHER" id="PTHR40980">
    <property type="entry name" value="PLUG DOMAIN-CONTAINING PROTEIN"/>
    <property type="match status" value="1"/>
</dbReference>
<feature type="signal peptide" evidence="4">
    <location>
        <begin position="1"/>
        <end position="35"/>
    </location>
</feature>
<dbReference type="InterPro" id="IPR037066">
    <property type="entry name" value="Plug_dom_sf"/>
</dbReference>
<keyword evidence="3" id="KW-0998">Cell outer membrane</keyword>
<name>A0A7X9WT57_9SPHN</name>
<dbReference type="GO" id="GO:0009279">
    <property type="term" value="C:cell outer membrane"/>
    <property type="evidence" value="ECO:0007669"/>
    <property type="project" value="UniProtKB-SubCell"/>
</dbReference>
<comment type="caution">
    <text evidence="6">The sequence shown here is derived from an EMBL/GenBank/DDBJ whole genome shotgun (WGS) entry which is preliminary data.</text>
</comment>
<evidence type="ECO:0000256" key="3">
    <source>
        <dbReference type="ARBA" id="ARBA00023237"/>
    </source>
</evidence>
<evidence type="ECO:0000256" key="1">
    <source>
        <dbReference type="ARBA" id="ARBA00004442"/>
    </source>
</evidence>
<dbReference type="SUPFAM" id="SSF56935">
    <property type="entry name" value="Porins"/>
    <property type="match status" value="1"/>
</dbReference>
<feature type="domain" description="TonB-dependent receptor plug" evidence="5">
    <location>
        <begin position="69"/>
        <end position="172"/>
    </location>
</feature>
<dbReference type="InterPro" id="IPR010104">
    <property type="entry name" value="TonB_rcpt_bac"/>
</dbReference>
<dbReference type="Gene3D" id="2.40.170.20">
    <property type="entry name" value="TonB-dependent receptor, beta-barrel domain"/>
    <property type="match status" value="1"/>
</dbReference>
<comment type="subcellular location">
    <subcellularLocation>
        <location evidence="1">Cell outer membrane</location>
    </subcellularLocation>
</comment>
<organism evidence="6 7">
    <name type="scientific">Sphingobium psychrophilum</name>
    <dbReference type="NCBI Taxonomy" id="2728834"/>
    <lineage>
        <taxon>Bacteria</taxon>
        <taxon>Pseudomonadati</taxon>
        <taxon>Pseudomonadota</taxon>
        <taxon>Alphaproteobacteria</taxon>
        <taxon>Sphingomonadales</taxon>
        <taxon>Sphingomonadaceae</taxon>
        <taxon>Sphingobium</taxon>
    </lineage>
</organism>
<feature type="chain" id="PRO_5030754696" evidence="4">
    <location>
        <begin position="36"/>
        <end position="907"/>
    </location>
</feature>
<dbReference type="PANTHER" id="PTHR40980:SF3">
    <property type="entry name" value="TONB-DEPENDENT RECEPTOR-LIKE BETA-BARREL DOMAIN-CONTAINING PROTEIN"/>
    <property type="match status" value="1"/>
</dbReference>
<dbReference type="CDD" id="cd01347">
    <property type="entry name" value="ligand_gated_channel"/>
    <property type="match status" value="1"/>
</dbReference>
<evidence type="ECO:0000256" key="4">
    <source>
        <dbReference type="SAM" id="SignalP"/>
    </source>
</evidence>
<keyword evidence="4" id="KW-0732">Signal</keyword>
<keyword evidence="2" id="KW-0472">Membrane</keyword>
<dbReference type="InterPro" id="IPR036942">
    <property type="entry name" value="Beta-barrel_TonB_sf"/>
</dbReference>
<dbReference type="Pfam" id="PF07715">
    <property type="entry name" value="Plug"/>
    <property type="match status" value="1"/>
</dbReference>
<accession>A0A7X9WT57</accession>
<dbReference type="EMBL" id="JABBFV010000002">
    <property type="protein sequence ID" value="NML09452.1"/>
    <property type="molecule type" value="Genomic_DNA"/>
</dbReference>
<sequence>MGERIKVAHHHHRVRLFGASLLAIMATAAASPAFAQDAPQADTASQDAASDTIVVTGFRAALQSAVNTKKNAAQIVESVSAEDIGKLPDASIGESIARLPGLTSQRLFGRANSIAIRGASADLSSTTLNGRPQTSTGEQRNVEFDQYPSEVVSRVDVFKSPQANLINQGLAGTVDIRTIRPLDYGKELFSVGARGVYTDLGKVNADSKDKGYRLTGTYVGQFAGDRIGVSLSAAYNDEPYQSKEFEAWGYADGPNGDKVIGGIKPFGVSTQLKRLGIQGAVQVQATDTLLLTFDGFYGDFKEKQIKRGVEFPLYWSGATLVPASIGTDSGFINKGTFTGVEAVVNNHGYERKSKIFSGGFNGKYTGDDGWSASFDFGYSRTDRNELSLESNAGTGYGPGNGATDTLDFVSGAKGTRFTSSLLDYSDPNLMVLTDPLGWGGGAPLGHQEGYYNNRIIDDEIKSYQVEFGKEIEGGFLSKITAGLGYVDRTKAKTPEEYVLNLANGATSLVLPEQYRLAATDLSFLGIGPILSYDPFKLLADGVYIKTLNPSKDVPAKAYSVTERVMSAYLMANIKSDVGSAELTGNIGVLAQNTEQKSRGFVNLAAADLVPTTRGDNYWDVLPSMNMSLRFPSDFIVRLAAAREIQRPRFEDMKVSLDYGYNTASGVITGTGGNPTLRPYRAWAADLNFEKYFGTKGYVSLQLFAKKLQSYVYRETAAFDYTGLPIVLPPGVTDPDGTLTRPVNGKGGKLYGFEVAGTVPFDIVTPALEGFGLTGGVGYTKTSIKPGVGAASEDLPDYSRWVANGTLFFEKWGFNARASARYRSAFVGQFVGFGGERELRRALSETIVDGQVGYDFQKGSALEGLAIFVQGQNLTDEPFVSVDTGASIQVRNYQSYGRRFMAGFNYRF</sequence>
<dbReference type="Gene3D" id="2.170.130.10">
    <property type="entry name" value="TonB-dependent receptor, plug domain"/>
    <property type="match status" value="1"/>
</dbReference>
<dbReference type="Proteomes" id="UP000519023">
    <property type="component" value="Unassembled WGS sequence"/>
</dbReference>
<evidence type="ECO:0000313" key="6">
    <source>
        <dbReference type="EMBL" id="NML09452.1"/>
    </source>
</evidence>
<dbReference type="AlphaFoldDB" id="A0A7X9WT57"/>
<protein>
    <submittedName>
        <fullName evidence="6">TonB-dependent receptor</fullName>
    </submittedName>
</protein>
<gene>
    <name evidence="6" type="ORF">HHL08_04720</name>
</gene>